<dbReference type="Proteomes" id="UP000621455">
    <property type="component" value="Unassembled WGS sequence"/>
</dbReference>
<organism evidence="1 2">
    <name type="scientific">Massilia frigida</name>
    <dbReference type="NCBI Taxonomy" id="2609281"/>
    <lineage>
        <taxon>Bacteria</taxon>
        <taxon>Pseudomonadati</taxon>
        <taxon>Pseudomonadota</taxon>
        <taxon>Betaproteobacteria</taxon>
        <taxon>Burkholderiales</taxon>
        <taxon>Oxalobacteraceae</taxon>
        <taxon>Telluria group</taxon>
        <taxon>Massilia</taxon>
    </lineage>
</organism>
<protein>
    <recommendedName>
        <fullName evidence="3">Transporter substrate-binding domain-containing protein</fullName>
    </recommendedName>
</protein>
<accession>A0ABX0NBR6</accession>
<evidence type="ECO:0008006" key="3">
    <source>
        <dbReference type="Google" id="ProtNLM"/>
    </source>
</evidence>
<dbReference type="RefSeq" id="WP_167087976.1">
    <property type="nucleotide sequence ID" value="NZ_WHJG01000014.1"/>
</dbReference>
<keyword evidence="2" id="KW-1185">Reference proteome</keyword>
<evidence type="ECO:0000313" key="2">
    <source>
        <dbReference type="Proteomes" id="UP000621455"/>
    </source>
</evidence>
<reference evidence="1 2" key="1">
    <citation type="submission" date="2019-10" db="EMBL/GenBank/DDBJ databases">
        <title>Taxonomy of Antarctic Massilia spp.: description of Massilia rubra sp. nov., Massilia aquatica sp. nov., Massilia mucilaginosa sp. nov., Massilia frigida sp. nov. isolated from streams, lakes and regoliths.</title>
        <authorList>
            <person name="Holochova P."/>
            <person name="Sedlacek I."/>
            <person name="Kralova S."/>
            <person name="Maslanova I."/>
            <person name="Busse H.-J."/>
            <person name="Stankova E."/>
            <person name="Vrbovska V."/>
            <person name="Kovarovic V."/>
            <person name="Bartak M."/>
            <person name="Svec P."/>
            <person name="Pantucek R."/>
        </authorList>
    </citation>
    <scope>NUCLEOTIDE SEQUENCE [LARGE SCALE GENOMIC DNA]</scope>
    <source>
        <strain evidence="1 2">CCM 8695</strain>
    </source>
</reference>
<comment type="caution">
    <text evidence="1">The sequence shown here is derived from an EMBL/GenBank/DDBJ whole genome shotgun (WGS) entry which is preliminary data.</text>
</comment>
<evidence type="ECO:0000313" key="1">
    <source>
        <dbReference type="EMBL" id="NHZ80696.1"/>
    </source>
</evidence>
<dbReference type="SUPFAM" id="SSF53850">
    <property type="entry name" value="Periplasmic binding protein-like II"/>
    <property type="match status" value="1"/>
</dbReference>
<gene>
    <name evidence="1" type="ORF">F2P44_15650</name>
</gene>
<name>A0ABX0NBR6_9BURK</name>
<dbReference type="EMBL" id="WHJG01000014">
    <property type="protein sequence ID" value="NHZ80696.1"/>
    <property type="molecule type" value="Genomic_DNA"/>
</dbReference>
<sequence length="295" mass="31684">MMATCATSRGGSRRSTHAGKARQAFLRGLACLCCALILPPLVHGALAPVAKTGAQEAVPALRLCVDERSHLPFITPEGKGTAGELIRMAAREAGVEVVFYGAPVTRCREEIRAGIADGFPTAPYTPALLPFMSFPMHGDGPDAARAVMVARAMVFRRKGSAVGWDGERFTGRTLPALVPFGAVLLVDRLQAMGVPLDDKGKTLDLIFAKLAAQRGDVAIGAEFSGMAHLAEPRFAAQLEMLPQPFSQEPYFLGVSSAYYRAHSARVERLWDAIGRIGKSADYQDYYRKAVNAAIH</sequence>
<proteinExistence type="predicted"/>